<reference evidence="2 3" key="1">
    <citation type="submission" date="2018-06" db="EMBL/GenBank/DDBJ databases">
        <title>Genomic Encyclopedia of Type Strains, Phase III (KMG-III): the genomes of soil and plant-associated and newly described type strains.</title>
        <authorList>
            <person name="Whitman W."/>
        </authorList>
    </citation>
    <scope>NUCLEOTIDE SEQUENCE [LARGE SCALE GENOMIC DNA]</scope>
    <source>
        <strain evidence="2 3">CGMCC 1.8979</strain>
    </source>
</reference>
<dbReference type="OrthoDB" id="4722315at2"/>
<comment type="caution">
    <text evidence="2">The sequence shown here is derived from an EMBL/GenBank/DDBJ whole genome shotgun (WGS) entry which is preliminary data.</text>
</comment>
<protein>
    <submittedName>
        <fullName evidence="2">Uncharacterized protein DUF1360</fullName>
    </submittedName>
</protein>
<dbReference type="EMBL" id="QLMH01000022">
    <property type="protein sequence ID" value="RAK15351.1"/>
    <property type="molecule type" value="Genomic_DNA"/>
</dbReference>
<keyword evidence="1" id="KW-1133">Transmembrane helix</keyword>
<name>A0A327Y4N3_9BACL</name>
<sequence>MLNAFDFLILFLASFRLTRFIVYDTITSFIRKPFHEMIEEQLPDGTIQTFIKVKGTGWKYWIGELLSCYWCTGIWSSAVLYIGYLVLSSVFTPIIVILAIAGCAALVEVIVEKLLS</sequence>
<dbReference type="InterPro" id="IPR010773">
    <property type="entry name" value="Mycophage_PG1_Gp7"/>
</dbReference>
<dbReference type="AlphaFoldDB" id="A0A327Y4N3"/>
<feature type="transmembrane region" description="Helical" evidence="1">
    <location>
        <begin position="60"/>
        <end position="84"/>
    </location>
</feature>
<accession>A0A327Y4N3</accession>
<keyword evidence="1" id="KW-0472">Membrane</keyword>
<organism evidence="2 3">
    <name type="scientific">Paranoxybacillus vitaminiphilus</name>
    <dbReference type="NCBI Taxonomy" id="581036"/>
    <lineage>
        <taxon>Bacteria</taxon>
        <taxon>Bacillati</taxon>
        <taxon>Bacillota</taxon>
        <taxon>Bacilli</taxon>
        <taxon>Bacillales</taxon>
        <taxon>Anoxybacillaceae</taxon>
        <taxon>Paranoxybacillus</taxon>
    </lineage>
</organism>
<keyword evidence="1" id="KW-0812">Transmembrane</keyword>
<evidence type="ECO:0000313" key="2">
    <source>
        <dbReference type="EMBL" id="RAK15351.1"/>
    </source>
</evidence>
<dbReference type="Proteomes" id="UP000248555">
    <property type="component" value="Unassembled WGS sequence"/>
</dbReference>
<evidence type="ECO:0000256" key="1">
    <source>
        <dbReference type="SAM" id="Phobius"/>
    </source>
</evidence>
<dbReference type="RefSeq" id="WP_111646416.1">
    <property type="nucleotide sequence ID" value="NZ_QLMH01000022.1"/>
</dbReference>
<dbReference type="Pfam" id="PF07098">
    <property type="entry name" value="DUF1360"/>
    <property type="match status" value="1"/>
</dbReference>
<feature type="transmembrane region" description="Helical" evidence="1">
    <location>
        <begin position="90"/>
        <end position="111"/>
    </location>
</feature>
<gene>
    <name evidence="2" type="ORF">B0I26_12243</name>
</gene>
<proteinExistence type="predicted"/>
<evidence type="ECO:0000313" key="3">
    <source>
        <dbReference type="Proteomes" id="UP000248555"/>
    </source>
</evidence>
<keyword evidence="3" id="KW-1185">Reference proteome</keyword>